<dbReference type="GO" id="GO:0070006">
    <property type="term" value="F:metalloaminopeptidase activity"/>
    <property type="evidence" value="ECO:0007669"/>
    <property type="project" value="InterPro"/>
</dbReference>
<name>A0A4R0PZN6_9SPHI</name>
<dbReference type="Pfam" id="PF05195">
    <property type="entry name" value="AMP_N"/>
    <property type="match status" value="1"/>
</dbReference>
<dbReference type="SUPFAM" id="SSF53092">
    <property type="entry name" value="Creatinase/prolidase N-terminal domain"/>
    <property type="match status" value="1"/>
</dbReference>
<keyword evidence="7" id="KW-0464">Manganese</keyword>
<dbReference type="SUPFAM" id="SSF55920">
    <property type="entry name" value="Creatinase/aminopeptidase"/>
    <property type="match status" value="1"/>
</dbReference>
<dbReference type="InterPro" id="IPR036005">
    <property type="entry name" value="Creatinase/aminopeptidase-like"/>
</dbReference>
<comment type="caution">
    <text evidence="9">The sequence shown here is derived from an EMBL/GenBank/DDBJ whole genome shotgun (WGS) entry which is preliminary data.</text>
</comment>
<dbReference type="PANTHER" id="PTHR43226">
    <property type="entry name" value="XAA-PRO AMINOPEPTIDASE 3"/>
    <property type="match status" value="1"/>
</dbReference>
<keyword evidence="10" id="KW-1185">Reference proteome</keyword>
<dbReference type="SMART" id="SM01011">
    <property type="entry name" value="AMP_N"/>
    <property type="match status" value="1"/>
</dbReference>
<dbReference type="PANTHER" id="PTHR43226:SF4">
    <property type="entry name" value="XAA-PRO AMINOPEPTIDASE 3"/>
    <property type="match status" value="1"/>
</dbReference>
<dbReference type="Proteomes" id="UP000293925">
    <property type="component" value="Unassembled WGS sequence"/>
</dbReference>
<dbReference type="AlphaFoldDB" id="A0A4R0PZN6"/>
<evidence type="ECO:0000256" key="4">
    <source>
        <dbReference type="ARBA" id="ARBA00012574"/>
    </source>
</evidence>
<evidence type="ECO:0000256" key="3">
    <source>
        <dbReference type="ARBA" id="ARBA00008766"/>
    </source>
</evidence>
<evidence type="ECO:0000313" key="10">
    <source>
        <dbReference type="Proteomes" id="UP000293925"/>
    </source>
</evidence>
<keyword evidence="6" id="KW-0378">Hydrolase</keyword>
<dbReference type="InterPro" id="IPR007865">
    <property type="entry name" value="Aminopep_P_N"/>
</dbReference>
<evidence type="ECO:0000256" key="5">
    <source>
        <dbReference type="ARBA" id="ARBA00022723"/>
    </source>
</evidence>
<dbReference type="InterPro" id="IPR029149">
    <property type="entry name" value="Creatin/AminoP/Spt16_N"/>
</dbReference>
<dbReference type="Pfam" id="PF00557">
    <property type="entry name" value="Peptidase_M24"/>
    <property type="match status" value="1"/>
</dbReference>
<dbReference type="InterPro" id="IPR052433">
    <property type="entry name" value="X-Pro_dipept-like"/>
</dbReference>
<proteinExistence type="inferred from homology"/>
<dbReference type="OrthoDB" id="9806388at2"/>
<reference evidence="9 10" key="1">
    <citation type="submission" date="2019-02" db="EMBL/GenBank/DDBJ databases">
        <title>Pedobacter sp. RP-3-21 sp. nov., isolated from Arctic soil.</title>
        <authorList>
            <person name="Dahal R.H."/>
        </authorList>
    </citation>
    <scope>NUCLEOTIDE SEQUENCE [LARGE SCALE GENOMIC DNA]</scope>
    <source>
        <strain evidence="9 10">RP-3-21</strain>
    </source>
</reference>
<dbReference type="EMBL" id="SJSO01000005">
    <property type="protein sequence ID" value="TCD27938.1"/>
    <property type="molecule type" value="Genomic_DNA"/>
</dbReference>
<organism evidence="9 10">
    <name type="scientific">Pedobacter psychrodurus</name>
    <dbReference type="NCBI Taxonomy" id="2530456"/>
    <lineage>
        <taxon>Bacteria</taxon>
        <taxon>Pseudomonadati</taxon>
        <taxon>Bacteroidota</taxon>
        <taxon>Sphingobacteriia</taxon>
        <taxon>Sphingobacteriales</taxon>
        <taxon>Sphingobacteriaceae</taxon>
        <taxon>Pedobacter</taxon>
    </lineage>
</organism>
<keyword evidence="9" id="KW-0645">Protease</keyword>
<dbReference type="GO" id="GO:0006508">
    <property type="term" value="P:proteolysis"/>
    <property type="evidence" value="ECO:0007669"/>
    <property type="project" value="TreeGrafter"/>
</dbReference>
<dbReference type="CDD" id="cd01087">
    <property type="entry name" value="Prolidase"/>
    <property type="match status" value="1"/>
</dbReference>
<keyword evidence="5" id="KW-0479">Metal-binding</keyword>
<evidence type="ECO:0000256" key="2">
    <source>
        <dbReference type="ARBA" id="ARBA00001936"/>
    </source>
</evidence>
<dbReference type="RefSeq" id="WP_131529117.1">
    <property type="nucleotide sequence ID" value="NZ_SJSO01000005.1"/>
</dbReference>
<gene>
    <name evidence="9" type="ORF">EZ456_08295</name>
</gene>
<keyword evidence="9" id="KW-0031">Aminopeptidase</keyword>
<dbReference type="EC" id="3.4.11.9" evidence="4"/>
<evidence type="ECO:0000256" key="6">
    <source>
        <dbReference type="ARBA" id="ARBA00022801"/>
    </source>
</evidence>
<feature type="domain" description="Aminopeptidase P N-terminal" evidence="8">
    <location>
        <begin position="6"/>
        <end position="142"/>
    </location>
</feature>
<dbReference type="Gene3D" id="3.40.350.10">
    <property type="entry name" value="Creatinase/prolidase N-terminal domain"/>
    <property type="match status" value="1"/>
</dbReference>
<dbReference type="InterPro" id="IPR000994">
    <property type="entry name" value="Pept_M24"/>
</dbReference>
<accession>A0A4R0PZN6</accession>
<sequence length="429" mass="49298">MKYPTINQSLFVLNRNNFTKHLKNNSLAIFNSSDEFPRSGDQAFVFKQNPDLFYLSGIDQEQTILLLFPDCPNPLYREVLFLRQTNDYIKVWEGYKYTKEQAKAASGIQAIYWLDDFDNILHSIVNYAEHIYLNTNENDRYAHEVPYRDIRFIEKMRVKYPLHHYERSAPIMRNLRAVKSDIEIELTKKASAITRDAFIRVLKFTKPGVKEYEIEAEIIHEFIRQGATGHAYTPIIASGHNANILHYNDNNQVCKDGDVILFDFGAEYANYNADMSRSIPVNGRFTPRQKDVYNAVLHVMKESIKLIGEGTVWNTYHEQVGEIMTEQLVNLGLISTSDVKNQTAAWPAYKKYFMHGNSHHLGIDVHDFAGRYTPFANGNILTVEPGIYIPEEGLGIRLENNILITASGNIDLMADIPLEAEEIEDIMNS</sequence>
<protein>
    <recommendedName>
        <fullName evidence="4">Xaa-Pro aminopeptidase</fullName>
        <ecNumber evidence="4">3.4.11.9</ecNumber>
    </recommendedName>
</protein>
<evidence type="ECO:0000313" key="9">
    <source>
        <dbReference type="EMBL" id="TCD27938.1"/>
    </source>
</evidence>
<evidence type="ECO:0000256" key="7">
    <source>
        <dbReference type="ARBA" id="ARBA00023211"/>
    </source>
</evidence>
<comment type="catalytic activity">
    <reaction evidence="1">
        <text>Release of any N-terminal amino acid, including proline, that is linked to proline, even from a dipeptide or tripeptide.</text>
        <dbReference type="EC" id="3.4.11.9"/>
    </reaction>
</comment>
<dbReference type="Gene3D" id="3.90.230.10">
    <property type="entry name" value="Creatinase/methionine aminopeptidase superfamily"/>
    <property type="match status" value="1"/>
</dbReference>
<evidence type="ECO:0000259" key="8">
    <source>
        <dbReference type="SMART" id="SM01011"/>
    </source>
</evidence>
<comment type="cofactor">
    <cofactor evidence="2">
        <name>Mn(2+)</name>
        <dbReference type="ChEBI" id="CHEBI:29035"/>
    </cofactor>
</comment>
<comment type="similarity">
    <text evidence="3">Belongs to the peptidase M24B family.</text>
</comment>
<evidence type="ECO:0000256" key="1">
    <source>
        <dbReference type="ARBA" id="ARBA00001424"/>
    </source>
</evidence>
<dbReference type="GO" id="GO:0030145">
    <property type="term" value="F:manganese ion binding"/>
    <property type="evidence" value="ECO:0007669"/>
    <property type="project" value="InterPro"/>
</dbReference>